<protein>
    <submittedName>
        <fullName evidence="1">Uncharacterized protein</fullName>
    </submittedName>
</protein>
<evidence type="ECO:0000313" key="1">
    <source>
        <dbReference type="EMBL" id="TWI91541.1"/>
    </source>
</evidence>
<comment type="caution">
    <text evidence="1">The sequence shown here is derived from an EMBL/GenBank/DDBJ whole genome shotgun (WGS) entry which is preliminary data.</text>
</comment>
<dbReference type="EMBL" id="VLLG01000002">
    <property type="protein sequence ID" value="TWI91541.1"/>
    <property type="molecule type" value="Genomic_DNA"/>
</dbReference>
<dbReference type="AlphaFoldDB" id="A0A562TDA7"/>
<reference evidence="1 2" key="1">
    <citation type="journal article" date="2013" name="Stand. Genomic Sci.">
        <title>Genomic Encyclopedia of Type Strains, Phase I: The one thousand microbial genomes (KMG-I) project.</title>
        <authorList>
            <person name="Kyrpides N.C."/>
            <person name="Woyke T."/>
            <person name="Eisen J.A."/>
            <person name="Garrity G."/>
            <person name="Lilburn T.G."/>
            <person name="Beck B.J."/>
            <person name="Whitman W.B."/>
            <person name="Hugenholtz P."/>
            <person name="Klenk H.P."/>
        </authorList>
    </citation>
    <scope>NUCLEOTIDE SEQUENCE [LARGE SCALE GENOMIC DNA]</scope>
    <source>
        <strain evidence="1 2">DSM 13484</strain>
    </source>
</reference>
<organism evidence="1 2">
    <name type="scientific">Chitinophaga japonensis</name>
    <name type="common">Flexibacter japonensis</name>
    <dbReference type="NCBI Taxonomy" id="104662"/>
    <lineage>
        <taxon>Bacteria</taxon>
        <taxon>Pseudomonadati</taxon>
        <taxon>Bacteroidota</taxon>
        <taxon>Chitinophagia</taxon>
        <taxon>Chitinophagales</taxon>
        <taxon>Chitinophagaceae</taxon>
        <taxon>Chitinophaga</taxon>
    </lineage>
</organism>
<accession>A0A562TDA7</accession>
<keyword evidence="2" id="KW-1185">Reference proteome</keyword>
<dbReference type="Proteomes" id="UP000316778">
    <property type="component" value="Unassembled WGS sequence"/>
</dbReference>
<name>A0A562TDA7_CHIJA</name>
<proteinExistence type="predicted"/>
<evidence type="ECO:0000313" key="2">
    <source>
        <dbReference type="Proteomes" id="UP000316778"/>
    </source>
</evidence>
<gene>
    <name evidence="1" type="ORF">LX66_0912</name>
</gene>
<sequence>MGIKEALPLKKSLKKGSETGYQAHVSLHDVYVLYVNGYRLLRPLPFRCSFFQCLCWG</sequence>